<dbReference type="PANTHER" id="PTHR22939:SF129">
    <property type="entry name" value="SERINE PROTEASE HTRA2, MITOCHONDRIAL"/>
    <property type="match status" value="1"/>
</dbReference>
<reference evidence="7" key="1">
    <citation type="journal article" date="2021" name="Microbiology">
        <title>Metagenomic Analysis of the Microbial Community in the Underground Coal Fire Area (Kemerovo Region, Russia) Revealed Predominance of Thermophilic Members of the Phyla Deinococcus-thermus, Aquificae, and Firmicutes.</title>
        <authorList>
            <person name="Kadnikov V."/>
            <person name="Mardanov A.V."/>
            <person name="Beletsky A.V."/>
            <person name="Karnachuk O.V."/>
            <person name="Ravin N.V."/>
        </authorList>
    </citation>
    <scope>NUCLEOTIDE SEQUENCE</scope>
    <source>
        <strain evidence="7">RBS10-49</strain>
    </source>
</reference>
<dbReference type="GO" id="GO:0006508">
    <property type="term" value="P:proteolysis"/>
    <property type="evidence" value="ECO:0007669"/>
    <property type="project" value="UniProtKB-KW"/>
</dbReference>
<keyword evidence="5" id="KW-0472">Membrane</keyword>
<keyword evidence="3" id="KW-0378">Hydrolase</keyword>
<dbReference type="EMBL" id="JAHHQF010000071">
    <property type="protein sequence ID" value="MBT9283012.1"/>
    <property type="molecule type" value="Genomic_DNA"/>
</dbReference>
<dbReference type="InterPro" id="IPR009003">
    <property type="entry name" value="Peptidase_S1_PA"/>
</dbReference>
<evidence type="ECO:0000256" key="2">
    <source>
        <dbReference type="ARBA" id="ARBA00022670"/>
    </source>
</evidence>
<evidence type="ECO:0000313" key="7">
    <source>
        <dbReference type="EMBL" id="MBT9283012.1"/>
    </source>
</evidence>
<feature type="domain" description="PDZ" evidence="6">
    <location>
        <begin position="293"/>
        <end position="379"/>
    </location>
</feature>
<dbReference type="AlphaFoldDB" id="A0A947G8S9"/>
<keyword evidence="4" id="KW-0720">Serine protease</keyword>
<protein>
    <submittedName>
        <fullName evidence="7">Trypsin-like peptidase domain-containing protein</fullName>
    </submittedName>
</protein>
<evidence type="ECO:0000256" key="1">
    <source>
        <dbReference type="ARBA" id="ARBA00010541"/>
    </source>
</evidence>
<comment type="caution">
    <text evidence="7">The sequence shown here is derived from an EMBL/GenBank/DDBJ whole genome shotgun (WGS) entry which is preliminary data.</text>
</comment>
<dbReference type="PRINTS" id="PR00834">
    <property type="entry name" value="PROTEASES2C"/>
</dbReference>
<gene>
    <name evidence="7" type="ORF">KM312_10275</name>
</gene>
<dbReference type="RefSeq" id="WP_082910414.1">
    <property type="nucleotide sequence ID" value="NZ_CBCSAS010000011.1"/>
</dbReference>
<evidence type="ECO:0000256" key="3">
    <source>
        <dbReference type="ARBA" id="ARBA00022801"/>
    </source>
</evidence>
<dbReference type="Proteomes" id="UP000748108">
    <property type="component" value="Unassembled WGS sequence"/>
</dbReference>
<dbReference type="InterPro" id="IPR043504">
    <property type="entry name" value="Peptidase_S1_PA_chymotrypsin"/>
</dbReference>
<keyword evidence="5" id="KW-0812">Transmembrane</keyword>
<dbReference type="Pfam" id="PF13180">
    <property type="entry name" value="PDZ_2"/>
    <property type="match status" value="1"/>
</dbReference>
<dbReference type="SMART" id="SM00228">
    <property type="entry name" value="PDZ"/>
    <property type="match status" value="1"/>
</dbReference>
<dbReference type="PANTHER" id="PTHR22939">
    <property type="entry name" value="SERINE PROTEASE FAMILY S1C HTRA-RELATED"/>
    <property type="match status" value="1"/>
</dbReference>
<accession>A0A947G8S9</accession>
<evidence type="ECO:0000313" key="8">
    <source>
        <dbReference type="Proteomes" id="UP000748108"/>
    </source>
</evidence>
<keyword evidence="2" id="KW-0645">Protease</keyword>
<dbReference type="InterPro" id="IPR036034">
    <property type="entry name" value="PDZ_sf"/>
</dbReference>
<proteinExistence type="inferred from homology"/>
<keyword evidence="5" id="KW-1133">Transmembrane helix</keyword>
<comment type="similarity">
    <text evidence="1">Belongs to the peptidase S1C family.</text>
</comment>
<name>A0A947G8S9_HYDSH</name>
<sequence>MAPQLAHGAGRGLAMGEKTWERLFGGGRRSGGRWLIIAGAAAIALVAGFIGFRLAMIIQGGPSQPSASPPTAPLSTSEQIVQTVADIEGLVVGVTAYRHKKAGDDGSSGSAVVIARKKGMAYLLTNHHVIEGADRIDVTTGDGETVPAERVGVDPYTDLALLRIPQRYVDKVAVLGSSAKVRKGEMVIVAGNALGIYADTVNIGFISSLHQKLPIYFGDGAEPDWELDVLQVDAAMNYGNSGGGLFNLRGELIGINNAKVVEPGVENIGFAIPIDLAQAVAAELEQYGKVRRPDLGIVPVGLAYVAEDIYRSLKLPPTVHEGVLIRDMPEGPAKAAGLSAYDVIVALDDRPVYDKVSFRQTLFQHKIGDTVKVTYYHAGERKERLVTLGEAP</sequence>
<dbReference type="Gene3D" id="2.30.42.10">
    <property type="match status" value="1"/>
</dbReference>
<evidence type="ECO:0000259" key="6">
    <source>
        <dbReference type="SMART" id="SM00228"/>
    </source>
</evidence>
<organism evidence="7 8">
    <name type="scientific">Hydrogenibacillus schlegelii</name>
    <name type="common">Bacillus schlegelii</name>
    <dbReference type="NCBI Taxonomy" id="1484"/>
    <lineage>
        <taxon>Bacteria</taxon>
        <taxon>Bacillati</taxon>
        <taxon>Bacillota</taxon>
        <taxon>Bacilli</taxon>
        <taxon>Bacillales</taxon>
        <taxon>Bacillales Family X. Incertae Sedis</taxon>
        <taxon>Hydrogenibacillus</taxon>
    </lineage>
</organism>
<dbReference type="InterPro" id="IPR001940">
    <property type="entry name" value="Peptidase_S1C"/>
</dbReference>
<dbReference type="Gene3D" id="2.40.10.10">
    <property type="entry name" value="Trypsin-like serine proteases"/>
    <property type="match status" value="2"/>
</dbReference>
<evidence type="ECO:0000256" key="4">
    <source>
        <dbReference type="ARBA" id="ARBA00022825"/>
    </source>
</evidence>
<feature type="transmembrane region" description="Helical" evidence="5">
    <location>
        <begin position="34"/>
        <end position="56"/>
    </location>
</feature>
<dbReference type="SUPFAM" id="SSF50494">
    <property type="entry name" value="Trypsin-like serine proteases"/>
    <property type="match status" value="1"/>
</dbReference>
<dbReference type="Pfam" id="PF13365">
    <property type="entry name" value="Trypsin_2"/>
    <property type="match status" value="1"/>
</dbReference>
<dbReference type="SUPFAM" id="SSF50156">
    <property type="entry name" value="PDZ domain-like"/>
    <property type="match status" value="1"/>
</dbReference>
<evidence type="ECO:0000256" key="5">
    <source>
        <dbReference type="SAM" id="Phobius"/>
    </source>
</evidence>
<dbReference type="GO" id="GO:0004252">
    <property type="term" value="F:serine-type endopeptidase activity"/>
    <property type="evidence" value="ECO:0007669"/>
    <property type="project" value="InterPro"/>
</dbReference>
<dbReference type="InterPro" id="IPR001478">
    <property type="entry name" value="PDZ"/>
</dbReference>
<dbReference type="OrthoDB" id="9758917at2"/>